<dbReference type="OrthoDB" id="93019at2759"/>
<accession>A0A507BMB0</accession>
<comment type="similarity">
    <text evidence="2">Belongs to the TfdA dioxygenase family.</text>
</comment>
<comment type="cofactor">
    <cofactor evidence="1">
        <name>Fe(2+)</name>
        <dbReference type="ChEBI" id="CHEBI:29033"/>
    </cofactor>
</comment>
<dbReference type="STRING" id="1093900.A0A507BMB0"/>
<dbReference type="InParanoid" id="A0A507BMB0"/>
<keyword evidence="10" id="KW-1185">Reference proteome</keyword>
<keyword evidence="4" id="KW-0223">Dioxygenase</keyword>
<evidence type="ECO:0000256" key="3">
    <source>
        <dbReference type="ARBA" id="ARBA00022723"/>
    </source>
</evidence>
<protein>
    <recommendedName>
        <fullName evidence="8">TauD/TfdA-like domain-containing protein</fullName>
    </recommendedName>
</protein>
<dbReference type="InterPro" id="IPR042098">
    <property type="entry name" value="TauD-like_sf"/>
</dbReference>
<dbReference type="PANTHER" id="PTHR43779:SF2">
    <property type="entry name" value="ALPHA-KETOGLUTARATE-DEPENDENT XANTHINE DIOXYGENASE XAN1"/>
    <property type="match status" value="1"/>
</dbReference>
<dbReference type="EMBL" id="SKBQ01000010">
    <property type="protein sequence ID" value="TPX18639.1"/>
    <property type="molecule type" value="Genomic_DNA"/>
</dbReference>
<evidence type="ECO:0000256" key="4">
    <source>
        <dbReference type="ARBA" id="ARBA00022964"/>
    </source>
</evidence>
<evidence type="ECO:0000256" key="5">
    <source>
        <dbReference type="ARBA" id="ARBA00023002"/>
    </source>
</evidence>
<dbReference type="Proteomes" id="UP000319257">
    <property type="component" value="Unassembled WGS sequence"/>
</dbReference>
<gene>
    <name evidence="9" type="ORF">E0L32_002496</name>
</gene>
<keyword evidence="6" id="KW-0408">Iron</keyword>
<evidence type="ECO:0000256" key="2">
    <source>
        <dbReference type="ARBA" id="ARBA00005896"/>
    </source>
</evidence>
<proteinExistence type="inferred from homology"/>
<dbReference type="SUPFAM" id="SSF51197">
    <property type="entry name" value="Clavaminate synthase-like"/>
    <property type="match status" value="1"/>
</dbReference>
<evidence type="ECO:0000313" key="9">
    <source>
        <dbReference type="EMBL" id="TPX18639.1"/>
    </source>
</evidence>
<dbReference type="AlphaFoldDB" id="A0A507BMB0"/>
<dbReference type="Gene3D" id="3.60.130.10">
    <property type="entry name" value="Clavaminate synthase-like"/>
    <property type="match status" value="1"/>
</dbReference>
<comment type="caution">
    <text evidence="9">The sequence shown here is derived from an EMBL/GenBank/DDBJ whole genome shotgun (WGS) entry which is preliminary data.</text>
</comment>
<dbReference type="RefSeq" id="XP_031000350.1">
    <property type="nucleotide sequence ID" value="XM_031136692.1"/>
</dbReference>
<dbReference type="Pfam" id="PF02668">
    <property type="entry name" value="TauD"/>
    <property type="match status" value="1"/>
</dbReference>
<name>A0A507BMB0_9PEZI</name>
<feature type="domain" description="TauD/TfdA-like" evidence="8">
    <location>
        <begin position="26"/>
        <end position="379"/>
    </location>
</feature>
<dbReference type="PANTHER" id="PTHR43779">
    <property type="entry name" value="DIOXYGENASE RV0097-RELATED"/>
    <property type="match status" value="1"/>
</dbReference>
<feature type="region of interest" description="Disordered" evidence="7">
    <location>
        <begin position="1"/>
        <end position="20"/>
    </location>
</feature>
<keyword evidence="5" id="KW-0560">Oxidoreductase</keyword>
<evidence type="ECO:0000313" key="10">
    <source>
        <dbReference type="Proteomes" id="UP000319257"/>
    </source>
</evidence>
<evidence type="ECO:0000256" key="6">
    <source>
        <dbReference type="ARBA" id="ARBA00023004"/>
    </source>
</evidence>
<dbReference type="GO" id="GO:0046872">
    <property type="term" value="F:metal ion binding"/>
    <property type="evidence" value="ECO:0007669"/>
    <property type="project" value="UniProtKB-KW"/>
</dbReference>
<organism evidence="9 10">
    <name type="scientific">Thyridium curvatum</name>
    <dbReference type="NCBI Taxonomy" id="1093900"/>
    <lineage>
        <taxon>Eukaryota</taxon>
        <taxon>Fungi</taxon>
        <taxon>Dikarya</taxon>
        <taxon>Ascomycota</taxon>
        <taxon>Pezizomycotina</taxon>
        <taxon>Sordariomycetes</taxon>
        <taxon>Sordariomycetidae</taxon>
        <taxon>Thyridiales</taxon>
        <taxon>Thyridiaceae</taxon>
        <taxon>Thyridium</taxon>
    </lineage>
</organism>
<dbReference type="InterPro" id="IPR003819">
    <property type="entry name" value="TauD/TfdA-like"/>
</dbReference>
<evidence type="ECO:0000259" key="8">
    <source>
        <dbReference type="Pfam" id="PF02668"/>
    </source>
</evidence>
<evidence type="ECO:0000256" key="7">
    <source>
        <dbReference type="SAM" id="MobiDB-lite"/>
    </source>
</evidence>
<evidence type="ECO:0000256" key="1">
    <source>
        <dbReference type="ARBA" id="ARBA00001954"/>
    </source>
</evidence>
<keyword evidence="3" id="KW-0479">Metal-binding</keyword>
<dbReference type="GO" id="GO:0051213">
    <property type="term" value="F:dioxygenase activity"/>
    <property type="evidence" value="ECO:0007669"/>
    <property type="project" value="UniProtKB-KW"/>
</dbReference>
<sequence>MSPSTLLPEPSFTLTPMDKTPKEKHDFGAVVTDLDLNEISDEDVSALREAIWKHKVVVVKGQKDLLPTKQWELVTRFDPDAPQVHSHGNLKEFNKKGGVLSASRDVYAIPGAENVRLIGKGYQGADHFGLKDVTVKHALSHDWHAIELPLDQFNRGHTRFQRWHIDAPLYARDPAWFTTLRCVTKPRRPDGAHLTIHWDDGSGTTMPTEPGLTAFVSCVQMYDLMSDGEKQVADHSWVEYAPHPYQWIADCKGNTTGLGLYTQGKERRVEDISDWDPREVKRYPMAWVNPVTGEKAFMVHGICARRLFLRSSPGEEPRVVDDVVEIRAFLKEIQSRVLKPEYVMLPPLEEGDIVMWANYQMFHTAVDYPDSFGPRSMHQANIGASTGPVGPVPIPATA</sequence>
<dbReference type="InterPro" id="IPR051178">
    <property type="entry name" value="TfdA_dioxygenase"/>
</dbReference>
<reference evidence="9 10" key="1">
    <citation type="submission" date="2019-06" db="EMBL/GenBank/DDBJ databases">
        <title>Draft genome sequence of the filamentous fungus Phialemoniopsis curvata isolated from diesel fuel.</title>
        <authorList>
            <person name="Varaljay V.A."/>
            <person name="Lyon W.J."/>
            <person name="Crouch A.L."/>
            <person name="Drake C.E."/>
            <person name="Hollomon J.M."/>
            <person name="Nadeau L.J."/>
            <person name="Nunn H.S."/>
            <person name="Stevenson B.S."/>
            <person name="Bojanowski C.L."/>
            <person name="Crookes-Goodson W.J."/>
        </authorList>
    </citation>
    <scope>NUCLEOTIDE SEQUENCE [LARGE SCALE GENOMIC DNA]</scope>
    <source>
        <strain evidence="9 10">D216</strain>
    </source>
</reference>
<dbReference type="GeneID" id="41969943"/>